<feature type="transmembrane region" description="Helical" evidence="13">
    <location>
        <begin position="19"/>
        <end position="37"/>
    </location>
</feature>
<dbReference type="InterPro" id="IPR042177">
    <property type="entry name" value="Cell/Rod_1"/>
</dbReference>
<keyword evidence="9" id="KW-0653">Protein transport</keyword>
<dbReference type="Pfam" id="PF02699">
    <property type="entry name" value="YajC"/>
    <property type="match status" value="1"/>
</dbReference>
<evidence type="ECO:0000256" key="1">
    <source>
        <dbReference type="ARBA" id="ARBA00002061"/>
    </source>
</evidence>
<dbReference type="RefSeq" id="WP_190787705.1">
    <property type="nucleotide sequence ID" value="NZ_JACXLC010000001.1"/>
</dbReference>
<reference evidence="14 15" key="1">
    <citation type="submission" date="2020-09" db="EMBL/GenBank/DDBJ databases">
        <authorList>
            <person name="Yoon J.-W."/>
        </authorList>
    </citation>
    <scope>NUCLEOTIDE SEQUENCE [LARGE SCALE GENOMIC DNA]</scope>
    <source>
        <strain evidence="14 15">KMU-140</strain>
    </source>
</reference>
<keyword evidence="11" id="KW-0811">Translocation</keyword>
<keyword evidence="8 13" id="KW-0812">Transmembrane</keyword>
<keyword evidence="10 13" id="KW-1133">Transmembrane helix</keyword>
<dbReference type="PRINTS" id="PR01853">
    <property type="entry name" value="YAJCTRNLCASE"/>
</dbReference>
<dbReference type="PANTHER" id="PTHR33909:SF1">
    <property type="entry name" value="SEC TRANSLOCON ACCESSORY COMPLEX SUBUNIT YAJC"/>
    <property type="match status" value="1"/>
</dbReference>
<evidence type="ECO:0000256" key="8">
    <source>
        <dbReference type="ARBA" id="ARBA00022692"/>
    </source>
</evidence>
<evidence type="ECO:0000313" key="14">
    <source>
        <dbReference type="EMBL" id="MBD2842224.1"/>
    </source>
</evidence>
<dbReference type="NCBIfam" id="TIGR00739">
    <property type="entry name" value="yajC"/>
    <property type="match status" value="1"/>
</dbReference>
<evidence type="ECO:0000256" key="3">
    <source>
        <dbReference type="ARBA" id="ARBA00006742"/>
    </source>
</evidence>
<dbReference type="Proteomes" id="UP000635384">
    <property type="component" value="Unassembled WGS sequence"/>
</dbReference>
<evidence type="ECO:0000256" key="7">
    <source>
        <dbReference type="ARBA" id="ARBA00022475"/>
    </source>
</evidence>
<dbReference type="SMART" id="SM01323">
    <property type="entry name" value="YajC"/>
    <property type="match status" value="1"/>
</dbReference>
<comment type="caution">
    <text evidence="14">The sequence shown here is derived from an EMBL/GenBank/DDBJ whole genome shotgun (WGS) entry which is preliminary data.</text>
</comment>
<evidence type="ECO:0000256" key="6">
    <source>
        <dbReference type="ARBA" id="ARBA00022448"/>
    </source>
</evidence>
<keyword evidence="6" id="KW-0813">Transport</keyword>
<keyword evidence="7" id="KW-1003">Cell membrane</keyword>
<name>A0ABR8KUX0_9SPHN</name>
<evidence type="ECO:0000256" key="4">
    <source>
        <dbReference type="ARBA" id="ARBA00011718"/>
    </source>
</evidence>
<evidence type="ECO:0000256" key="11">
    <source>
        <dbReference type="ARBA" id="ARBA00023010"/>
    </source>
</evidence>
<proteinExistence type="inferred from homology"/>
<evidence type="ECO:0000313" key="15">
    <source>
        <dbReference type="Proteomes" id="UP000635384"/>
    </source>
</evidence>
<gene>
    <name evidence="14" type="primary">yajC</name>
    <name evidence="14" type="ORF">IB285_08140</name>
</gene>
<dbReference type="PANTHER" id="PTHR33909">
    <property type="entry name" value="SEC TRANSLOCON ACCESSORY COMPLEX SUBUNIT YAJC"/>
    <property type="match status" value="1"/>
</dbReference>
<comment type="subunit">
    <text evidence="4">Part of the SecDF-YidC-YajC translocase complex. The SecDF-YidC-YajC translocase forms a supercomplex with SecYEG, called the holo-translocon (HTL).</text>
</comment>
<evidence type="ECO:0000256" key="9">
    <source>
        <dbReference type="ARBA" id="ARBA00022927"/>
    </source>
</evidence>
<evidence type="ECO:0000256" key="12">
    <source>
        <dbReference type="ARBA" id="ARBA00023136"/>
    </source>
</evidence>
<accession>A0ABR8KUX0</accession>
<keyword evidence="15" id="KW-1185">Reference proteome</keyword>
<dbReference type="InterPro" id="IPR003849">
    <property type="entry name" value="Preprotein_translocase_YajC"/>
</dbReference>
<keyword evidence="12 13" id="KW-0472">Membrane</keyword>
<sequence>MLEILAAAGAAAGEAPPAWINWLPIIGMILIFWFLIIRPQMKRTKEHQEKVAGLKKGDQVITQGGLVGKVVKVDDTYVEIDLAKDVRVKAVKHTIGDIIPPGGSAAND</sequence>
<dbReference type="EMBL" id="JACXLC010000001">
    <property type="protein sequence ID" value="MBD2842224.1"/>
    <property type="molecule type" value="Genomic_DNA"/>
</dbReference>
<protein>
    <recommendedName>
        <fullName evidence="5">Sec translocon accessory complex subunit YajC</fullName>
    </recommendedName>
</protein>
<evidence type="ECO:0000256" key="5">
    <source>
        <dbReference type="ARBA" id="ARBA00014962"/>
    </source>
</evidence>
<evidence type="ECO:0000256" key="2">
    <source>
        <dbReference type="ARBA" id="ARBA00004162"/>
    </source>
</evidence>
<comment type="function">
    <text evidence="1">The SecYEG-SecDF-YajC-YidC holo-translocon (HTL) protein secretase/insertase is a supercomplex required for protein secretion, insertion of proteins into membranes, and assembly of membrane protein complexes. While the SecYEG complex is essential for assembly of a number of proteins and complexes, the SecDF-YajC-YidC subcomplex facilitates these functions.</text>
</comment>
<dbReference type="Gene3D" id="2.40.10.340">
    <property type="entry name" value="Rod shape-determining protein MreC, domain 1"/>
    <property type="match status" value="1"/>
</dbReference>
<evidence type="ECO:0000256" key="13">
    <source>
        <dbReference type="SAM" id="Phobius"/>
    </source>
</evidence>
<comment type="similarity">
    <text evidence="3">Belongs to the YajC family.</text>
</comment>
<comment type="subcellular location">
    <subcellularLocation>
        <location evidence="2">Cell membrane</location>
        <topology evidence="2">Single-pass membrane protein</topology>
    </subcellularLocation>
</comment>
<evidence type="ECO:0000256" key="10">
    <source>
        <dbReference type="ARBA" id="ARBA00022989"/>
    </source>
</evidence>
<organism evidence="14 15">
    <name type="scientific">Erythrobacter rubeus</name>
    <dbReference type="NCBI Taxonomy" id="2760803"/>
    <lineage>
        <taxon>Bacteria</taxon>
        <taxon>Pseudomonadati</taxon>
        <taxon>Pseudomonadota</taxon>
        <taxon>Alphaproteobacteria</taxon>
        <taxon>Sphingomonadales</taxon>
        <taxon>Erythrobacteraceae</taxon>
        <taxon>Erythrobacter/Porphyrobacter group</taxon>
        <taxon>Erythrobacter</taxon>
    </lineage>
</organism>